<dbReference type="PANTHER" id="PTHR30606:SF10">
    <property type="entry name" value="PHOSPHATIDYLINOSITOL MANNOSIDE ACYLTRANSFERASE"/>
    <property type="match status" value="1"/>
</dbReference>
<evidence type="ECO:0000313" key="8">
    <source>
        <dbReference type="Proteomes" id="UP000196368"/>
    </source>
</evidence>
<reference evidence="8" key="1">
    <citation type="submission" date="2017-04" db="EMBL/GenBank/DDBJ databases">
        <title>Function of individual gut microbiota members based on whole genome sequencing of pure cultures obtained from chicken caecum.</title>
        <authorList>
            <person name="Medvecky M."/>
            <person name="Cejkova D."/>
            <person name="Polansky O."/>
            <person name="Karasova D."/>
            <person name="Kubasova T."/>
            <person name="Cizek A."/>
            <person name="Rychlik I."/>
        </authorList>
    </citation>
    <scope>NUCLEOTIDE SEQUENCE [LARGE SCALE GENOMIC DNA]</scope>
    <source>
        <strain evidence="8">An273</strain>
    </source>
</reference>
<dbReference type="PANTHER" id="PTHR30606">
    <property type="entry name" value="LIPID A BIOSYNTHESIS LAUROYL ACYLTRANSFERASE"/>
    <property type="match status" value="1"/>
</dbReference>
<evidence type="ECO:0000256" key="4">
    <source>
        <dbReference type="ARBA" id="ARBA00022679"/>
    </source>
</evidence>
<protein>
    <recommendedName>
        <fullName evidence="9">Lipid A biosynthesis acyltransferase</fullName>
    </recommendedName>
</protein>
<dbReference type="Pfam" id="PF03279">
    <property type="entry name" value="Lip_A_acyltrans"/>
    <property type="match status" value="1"/>
</dbReference>
<dbReference type="RefSeq" id="WP_087287988.1">
    <property type="nucleotide sequence ID" value="NZ_NFJD01000002.1"/>
</dbReference>
<evidence type="ECO:0000256" key="3">
    <source>
        <dbReference type="ARBA" id="ARBA00022519"/>
    </source>
</evidence>
<organism evidence="7 8">
    <name type="scientific">Candidatus Avelusimicrobium gallicola</name>
    <dbReference type="NCBI Taxonomy" id="2562704"/>
    <lineage>
        <taxon>Bacteria</taxon>
        <taxon>Pseudomonadati</taxon>
        <taxon>Elusimicrobiota</taxon>
        <taxon>Elusimicrobia</taxon>
        <taxon>Elusimicrobiales</taxon>
        <taxon>Elusimicrobiaceae</taxon>
        <taxon>Candidatus Avelusimicrobium</taxon>
    </lineage>
</organism>
<accession>A0A1Y4DCS6</accession>
<dbReference type="AlphaFoldDB" id="A0A1Y4DCS6"/>
<keyword evidence="4" id="KW-0808">Transferase</keyword>
<comment type="subcellular location">
    <subcellularLocation>
        <location evidence="1">Cell inner membrane</location>
    </subcellularLocation>
</comment>
<evidence type="ECO:0000256" key="6">
    <source>
        <dbReference type="ARBA" id="ARBA00023315"/>
    </source>
</evidence>
<keyword evidence="3" id="KW-0997">Cell inner membrane</keyword>
<keyword evidence="2" id="KW-1003">Cell membrane</keyword>
<keyword evidence="5" id="KW-0472">Membrane</keyword>
<keyword evidence="6" id="KW-0012">Acyltransferase</keyword>
<proteinExistence type="predicted"/>
<dbReference type="GO" id="GO:0016746">
    <property type="term" value="F:acyltransferase activity"/>
    <property type="evidence" value="ECO:0007669"/>
    <property type="project" value="UniProtKB-KW"/>
</dbReference>
<keyword evidence="8" id="KW-1185">Reference proteome</keyword>
<dbReference type="CDD" id="cd07984">
    <property type="entry name" value="LPLAT_LABLAT-like"/>
    <property type="match status" value="1"/>
</dbReference>
<dbReference type="GO" id="GO:0009247">
    <property type="term" value="P:glycolipid biosynthetic process"/>
    <property type="evidence" value="ECO:0007669"/>
    <property type="project" value="UniProtKB-ARBA"/>
</dbReference>
<evidence type="ECO:0000256" key="5">
    <source>
        <dbReference type="ARBA" id="ARBA00023136"/>
    </source>
</evidence>
<dbReference type="Proteomes" id="UP000196368">
    <property type="component" value="Unassembled WGS sequence"/>
</dbReference>
<comment type="caution">
    <text evidence="7">The sequence shown here is derived from an EMBL/GenBank/DDBJ whole genome shotgun (WGS) entry which is preliminary data.</text>
</comment>
<dbReference type="InterPro" id="IPR004960">
    <property type="entry name" value="LipA_acyltrans"/>
</dbReference>
<evidence type="ECO:0000256" key="2">
    <source>
        <dbReference type="ARBA" id="ARBA00022475"/>
    </source>
</evidence>
<dbReference type="OrthoDB" id="9801955at2"/>
<sequence>MEKARFKKTPFHFMQYAALKTFCALFGLLPYKTAVWLGRKATGAVRFVMKKRFERSVYDIRRAFPQMTPAEARAVALESWRNMGGILAEFIKLTRMTPEEFKKHCRIIGAEKMLNAQGHTGGIIHIGHFTNWEAFGLAGAIYGVDKAVLAQRVDNPYVDEETNRLRNIFTGRTFYSNNEDKPFFACMRWLKKKKMLGILIDQNAGSSEVWIPFMGRIAAFSPITALLAIKMQVPVFPVRVWREKDGTIVSEVMDPVLPPKEYSMENARQFTKTLVGYYEDWLRANPGSWLWAHNRWKREAEGEAYLKNHPEERV</sequence>
<name>A0A1Y4DCS6_9BACT</name>
<dbReference type="EMBL" id="NFJD01000002">
    <property type="protein sequence ID" value="OUO56923.1"/>
    <property type="molecule type" value="Genomic_DNA"/>
</dbReference>
<evidence type="ECO:0000313" key="7">
    <source>
        <dbReference type="EMBL" id="OUO56923.1"/>
    </source>
</evidence>
<evidence type="ECO:0000256" key="1">
    <source>
        <dbReference type="ARBA" id="ARBA00004533"/>
    </source>
</evidence>
<evidence type="ECO:0008006" key="9">
    <source>
        <dbReference type="Google" id="ProtNLM"/>
    </source>
</evidence>
<dbReference type="GO" id="GO:0005886">
    <property type="term" value="C:plasma membrane"/>
    <property type="evidence" value="ECO:0007669"/>
    <property type="project" value="UniProtKB-SubCell"/>
</dbReference>
<gene>
    <name evidence="7" type="ORF">B5F75_03510</name>
</gene>